<dbReference type="EnsemblMetazoa" id="PPAI008325-RA">
    <property type="protein sequence ID" value="PPAI008325-PA"/>
    <property type="gene ID" value="PPAI008325"/>
</dbReference>
<evidence type="ECO:0000256" key="14">
    <source>
        <dbReference type="RuleBase" id="RU000461"/>
    </source>
</evidence>
<keyword evidence="12" id="KW-0472">Membrane</keyword>
<dbReference type="VEuPathDB" id="VectorBase:PPAPM1_011510"/>
<evidence type="ECO:0000256" key="2">
    <source>
        <dbReference type="ARBA" id="ARBA00004174"/>
    </source>
</evidence>
<dbReference type="InterPro" id="IPR036396">
    <property type="entry name" value="Cyt_P450_sf"/>
</dbReference>
<dbReference type="InterPro" id="IPR001128">
    <property type="entry name" value="Cyt_P450"/>
</dbReference>
<evidence type="ECO:0000256" key="8">
    <source>
        <dbReference type="ARBA" id="ARBA00022848"/>
    </source>
</evidence>
<evidence type="ECO:0000256" key="9">
    <source>
        <dbReference type="ARBA" id="ARBA00023002"/>
    </source>
</evidence>
<dbReference type="GO" id="GO:0005506">
    <property type="term" value="F:iron ion binding"/>
    <property type="evidence" value="ECO:0007669"/>
    <property type="project" value="InterPro"/>
</dbReference>
<keyword evidence="16" id="KW-1185">Reference proteome</keyword>
<dbReference type="GO" id="GO:0046680">
    <property type="term" value="P:response to DDT"/>
    <property type="evidence" value="ECO:0007669"/>
    <property type="project" value="TreeGrafter"/>
</dbReference>
<dbReference type="VEuPathDB" id="VectorBase:PPAI008325"/>
<evidence type="ECO:0000256" key="11">
    <source>
        <dbReference type="ARBA" id="ARBA00023033"/>
    </source>
</evidence>
<dbReference type="Pfam" id="PF00067">
    <property type="entry name" value="p450"/>
    <property type="match status" value="3"/>
</dbReference>
<dbReference type="Gene3D" id="1.10.630.10">
    <property type="entry name" value="Cytochrome P450"/>
    <property type="match status" value="3"/>
</dbReference>
<keyword evidence="6 13" id="KW-0479">Metal-binding</keyword>
<dbReference type="VEuPathDB" id="VectorBase:PPAPM1_000482"/>
<organism evidence="15 16">
    <name type="scientific">Phlebotomus papatasi</name>
    <name type="common">Sandfly</name>
    <dbReference type="NCBI Taxonomy" id="29031"/>
    <lineage>
        <taxon>Eukaryota</taxon>
        <taxon>Metazoa</taxon>
        <taxon>Ecdysozoa</taxon>
        <taxon>Arthropoda</taxon>
        <taxon>Hexapoda</taxon>
        <taxon>Insecta</taxon>
        <taxon>Pterygota</taxon>
        <taxon>Neoptera</taxon>
        <taxon>Endopterygota</taxon>
        <taxon>Diptera</taxon>
        <taxon>Nematocera</taxon>
        <taxon>Psychodoidea</taxon>
        <taxon>Psychodidae</taxon>
        <taxon>Phlebotomus</taxon>
        <taxon>Phlebotomus</taxon>
    </lineage>
</organism>
<evidence type="ECO:0000256" key="10">
    <source>
        <dbReference type="ARBA" id="ARBA00023004"/>
    </source>
</evidence>
<keyword evidence="11 14" id="KW-0503">Monooxygenase</keyword>
<dbReference type="EMBL" id="AJVK01006267">
    <property type="status" value="NOT_ANNOTATED_CDS"/>
    <property type="molecule type" value="Genomic_DNA"/>
</dbReference>
<dbReference type="GO" id="GO:0005789">
    <property type="term" value="C:endoplasmic reticulum membrane"/>
    <property type="evidence" value="ECO:0007669"/>
    <property type="project" value="UniProtKB-SubCell"/>
</dbReference>
<evidence type="ECO:0000256" key="4">
    <source>
        <dbReference type="ARBA" id="ARBA00010617"/>
    </source>
</evidence>
<keyword evidence="9 14" id="KW-0560">Oxidoreductase</keyword>
<comment type="subcellular location">
    <subcellularLocation>
        <location evidence="3">Endoplasmic reticulum membrane</location>
        <topology evidence="3">Peripheral membrane protein</topology>
    </subcellularLocation>
    <subcellularLocation>
        <location evidence="2">Microsome membrane</location>
        <topology evidence="2">Peripheral membrane protein</topology>
    </subcellularLocation>
</comment>
<dbReference type="PANTHER" id="PTHR24292">
    <property type="entry name" value="CYTOCHROME P450"/>
    <property type="match status" value="1"/>
</dbReference>
<evidence type="ECO:0000256" key="5">
    <source>
        <dbReference type="ARBA" id="ARBA00022617"/>
    </source>
</evidence>
<evidence type="ECO:0000256" key="3">
    <source>
        <dbReference type="ARBA" id="ARBA00004406"/>
    </source>
</evidence>
<dbReference type="InterPro" id="IPR050476">
    <property type="entry name" value="Insect_CytP450_Detox"/>
</dbReference>
<evidence type="ECO:0000313" key="16">
    <source>
        <dbReference type="Proteomes" id="UP000092462"/>
    </source>
</evidence>
<evidence type="ECO:0000256" key="6">
    <source>
        <dbReference type="ARBA" id="ARBA00022723"/>
    </source>
</evidence>
<keyword evidence="7" id="KW-0256">Endoplasmic reticulum</keyword>
<comment type="similarity">
    <text evidence="4 14">Belongs to the cytochrome P450 family.</text>
</comment>
<reference evidence="15" key="1">
    <citation type="submission" date="2022-08" db="UniProtKB">
        <authorList>
            <consortium name="EnsemblMetazoa"/>
        </authorList>
    </citation>
    <scope>IDENTIFICATION</scope>
    <source>
        <strain evidence="15">Israel</strain>
    </source>
</reference>
<evidence type="ECO:0008006" key="17">
    <source>
        <dbReference type="Google" id="ProtNLM"/>
    </source>
</evidence>
<dbReference type="AlphaFoldDB" id="A0A1B0DJA1"/>
<dbReference type="GO" id="GO:0046701">
    <property type="term" value="P:insecticide catabolic process"/>
    <property type="evidence" value="ECO:0007669"/>
    <property type="project" value="TreeGrafter"/>
</dbReference>
<sequence>MFVLEVILGIVLCVVGFLWWWQRSARIYWEKNGVSYIPGPPLIGAIKDSVLFKKSLGDVFNDLYNNEECKDDPITGVYFFHKPSLIIRHPEIIKNILVKDFPNFIDRGLNSDPHVDIIGRDNLFTVKSDRWKTIRTKLSPVFTSGKLKNLFLLMVDVSKVLEQKLAKEIGNEPKEYEMKEFASFFTTDTIAICAFGVQANSLLNPKAEFHVNSKKALDFHWKRAIEFTTCFLLPEVASKMGCTMFSRETNEFVRSTVNYVIEERIKKTLRLYPSLPFLDRICAPVNGEQFYSLEPYHKFQIPKGMPIYIPIISIHRNPKYFPNPDQFIPERFSPENRESIDQYSYLAFGLGPRSCIGSRFAYFQVKLALFSILRDYKVEVSERTPTKMNFDKKSLMVVLEVILGIVLCVVGFLWWWQRSARIYWEKNGVSYIPGPPLLGVVKDAMMFKKSFGDLFYDIYYHEKFKDDPITGVYFFHKPSLIIRHPEIIKNILVKDFPNFIDRGINSDPHVDGIGRDNLFSVKGARWKTIRTKLSPVFTSGKLKNLFLLMRPINFSEKRLIT</sequence>
<dbReference type="PANTHER" id="PTHR24292:SF45">
    <property type="entry name" value="CYTOCHROME P450 6G1-RELATED"/>
    <property type="match status" value="1"/>
</dbReference>
<evidence type="ECO:0000313" key="15">
    <source>
        <dbReference type="EnsemblMetazoa" id="PPAI008325-PA"/>
    </source>
</evidence>
<proteinExistence type="inferred from homology"/>
<dbReference type="Proteomes" id="UP000092462">
    <property type="component" value="Unassembled WGS sequence"/>
</dbReference>
<dbReference type="GO" id="GO:0016705">
    <property type="term" value="F:oxidoreductase activity, acting on paired donors, with incorporation or reduction of molecular oxygen"/>
    <property type="evidence" value="ECO:0007669"/>
    <property type="project" value="InterPro"/>
</dbReference>
<dbReference type="CDD" id="cd11056">
    <property type="entry name" value="CYP6-like"/>
    <property type="match status" value="1"/>
</dbReference>
<evidence type="ECO:0000256" key="1">
    <source>
        <dbReference type="ARBA" id="ARBA00001971"/>
    </source>
</evidence>
<comment type="cofactor">
    <cofactor evidence="1 13">
        <name>heme</name>
        <dbReference type="ChEBI" id="CHEBI:30413"/>
    </cofactor>
</comment>
<evidence type="ECO:0000256" key="7">
    <source>
        <dbReference type="ARBA" id="ARBA00022824"/>
    </source>
</evidence>
<dbReference type="EMBL" id="AJVK01006266">
    <property type="status" value="NOT_ANNOTATED_CDS"/>
    <property type="molecule type" value="Genomic_DNA"/>
</dbReference>
<accession>A0A1B0DJA1</accession>
<dbReference type="EMBL" id="AJVK01006268">
    <property type="status" value="NOT_ANNOTATED_CDS"/>
    <property type="molecule type" value="Genomic_DNA"/>
</dbReference>
<dbReference type="InterPro" id="IPR002402">
    <property type="entry name" value="Cyt_P450_E_grp-II"/>
</dbReference>
<dbReference type="PRINTS" id="PR00464">
    <property type="entry name" value="EP450II"/>
</dbReference>
<name>A0A1B0DJA1_PHLPP</name>
<dbReference type="GO" id="GO:0004497">
    <property type="term" value="F:monooxygenase activity"/>
    <property type="evidence" value="ECO:0007669"/>
    <property type="project" value="UniProtKB-KW"/>
</dbReference>
<evidence type="ECO:0000256" key="12">
    <source>
        <dbReference type="ARBA" id="ARBA00023136"/>
    </source>
</evidence>
<dbReference type="GO" id="GO:0020037">
    <property type="term" value="F:heme binding"/>
    <property type="evidence" value="ECO:0007669"/>
    <property type="project" value="InterPro"/>
</dbReference>
<protein>
    <recommendedName>
        <fullName evidence="17">Cytochrome P450</fullName>
    </recommendedName>
</protein>
<dbReference type="VEuPathDB" id="VectorBase:PPAPM1_000996"/>
<dbReference type="SUPFAM" id="SSF48264">
    <property type="entry name" value="Cytochrome P450"/>
    <property type="match status" value="2"/>
</dbReference>
<dbReference type="PROSITE" id="PS00086">
    <property type="entry name" value="CYTOCHROME_P450"/>
    <property type="match status" value="1"/>
</dbReference>
<dbReference type="InterPro" id="IPR017972">
    <property type="entry name" value="Cyt_P450_CS"/>
</dbReference>
<keyword evidence="8" id="KW-0492">Microsome</keyword>
<keyword evidence="5 13" id="KW-0349">Heme</keyword>
<keyword evidence="10 13" id="KW-0408">Iron</keyword>
<feature type="binding site" description="axial binding residue" evidence="13">
    <location>
        <position position="355"/>
    </location>
    <ligand>
        <name>heme</name>
        <dbReference type="ChEBI" id="CHEBI:30413"/>
    </ligand>
    <ligandPart>
        <name>Fe</name>
        <dbReference type="ChEBI" id="CHEBI:18248"/>
    </ligandPart>
</feature>
<evidence type="ECO:0000256" key="13">
    <source>
        <dbReference type="PIRSR" id="PIRSR602402-1"/>
    </source>
</evidence>